<sequence length="49" mass="5912">MRMIVRFFLFLLVGPFIFSQGFFGQEFPTPKIEYNPKTYLCFRTDELIL</sequence>
<evidence type="ECO:0000313" key="1">
    <source>
        <dbReference type="EMBL" id="SVB53959.1"/>
    </source>
</evidence>
<organism evidence="1">
    <name type="scientific">marine metagenome</name>
    <dbReference type="NCBI Taxonomy" id="408172"/>
    <lineage>
        <taxon>unclassified sequences</taxon>
        <taxon>metagenomes</taxon>
        <taxon>ecological metagenomes</taxon>
    </lineage>
</organism>
<name>A0A382EU78_9ZZZZ</name>
<dbReference type="EMBL" id="UINC01046224">
    <property type="protein sequence ID" value="SVB53959.1"/>
    <property type="molecule type" value="Genomic_DNA"/>
</dbReference>
<protein>
    <submittedName>
        <fullName evidence="1">Uncharacterized protein</fullName>
    </submittedName>
</protein>
<gene>
    <name evidence="1" type="ORF">METZ01_LOCUS206813</name>
</gene>
<dbReference type="AlphaFoldDB" id="A0A382EU78"/>
<proteinExistence type="predicted"/>
<reference evidence="1" key="1">
    <citation type="submission" date="2018-05" db="EMBL/GenBank/DDBJ databases">
        <authorList>
            <person name="Lanie J.A."/>
            <person name="Ng W.-L."/>
            <person name="Kazmierczak K.M."/>
            <person name="Andrzejewski T.M."/>
            <person name="Davidsen T.M."/>
            <person name="Wayne K.J."/>
            <person name="Tettelin H."/>
            <person name="Glass J.I."/>
            <person name="Rusch D."/>
            <person name="Podicherti R."/>
            <person name="Tsui H.-C.T."/>
            <person name="Winkler M.E."/>
        </authorList>
    </citation>
    <scope>NUCLEOTIDE SEQUENCE</scope>
</reference>
<feature type="non-terminal residue" evidence="1">
    <location>
        <position position="49"/>
    </location>
</feature>
<accession>A0A382EU78</accession>